<name>A0A7C9EJU6_OPUST</name>
<reference evidence="1" key="1">
    <citation type="journal article" date="2013" name="J. Plant Res.">
        <title>Effect of fungi and light on seed germination of three Opuntia species from semiarid lands of central Mexico.</title>
        <authorList>
            <person name="Delgado-Sanchez P."/>
            <person name="Jimenez-Bremont J.F."/>
            <person name="Guerrero-Gonzalez Mde L."/>
            <person name="Flores J."/>
        </authorList>
    </citation>
    <scope>NUCLEOTIDE SEQUENCE</scope>
    <source>
        <tissue evidence="1">Cladode</tissue>
    </source>
</reference>
<dbReference type="EMBL" id="GISG01236626">
    <property type="protein sequence ID" value="MBA4667643.1"/>
    <property type="molecule type" value="Transcribed_RNA"/>
</dbReference>
<evidence type="ECO:0000313" key="1">
    <source>
        <dbReference type="EMBL" id="MBA4667643.1"/>
    </source>
</evidence>
<dbReference type="PANTHER" id="PTHR44067">
    <property type="entry name" value="S-ADENOSYL-L-METHIONINE-DEPENDENT METHYLTRANSFERASE SUPERFAMILY PROTEIN-RELATED"/>
    <property type="match status" value="1"/>
</dbReference>
<reference evidence="1" key="2">
    <citation type="submission" date="2020-07" db="EMBL/GenBank/DDBJ databases">
        <authorList>
            <person name="Vera ALvarez R."/>
            <person name="Arias-Moreno D.M."/>
            <person name="Jimenez-Jacinto V."/>
            <person name="Jimenez-Bremont J.F."/>
            <person name="Swaminathan K."/>
            <person name="Moose S.P."/>
            <person name="Guerrero-Gonzalez M.L."/>
            <person name="Marino-Ramirez L."/>
            <person name="Landsman D."/>
            <person name="Rodriguez-Kessler M."/>
            <person name="Delgado-Sanchez P."/>
        </authorList>
    </citation>
    <scope>NUCLEOTIDE SEQUENCE</scope>
    <source>
        <tissue evidence="1">Cladode</tissue>
    </source>
</reference>
<organism evidence="1">
    <name type="scientific">Opuntia streptacantha</name>
    <name type="common">Prickly pear cactus</name>
    <name type="synonym">Opuntia cardona</name>
    <dbReference type="NCBI Taxonomy" id="393608"/>
    <lineage>
        <taxon>Eukaryota</taxon>
        <taxon>Viridiplantae</taxon>
        <taxon>Streptophyta</taxon>
        <taxon>Embryophyta</taxon>
        <taxon>Tracheophyta</taxon>
        <taxon>Spermatophyta</taxon>
        <taxon>Magnoliopsida</taxon>
        <taxon>eudicotyledons</taxon>
        <taxon>Gunneridae</taxon>
        <taxon>Pentapetalae</taxon>
        <taxon>Caryophyllales</taxon>
        <taxon>Cactineae</taxon>
        <taxon>Cactaceae</taxon>
        <taxon>Opuntioideae</taxon>
        <taxon>Opuntia</taxon>
    </lineage>
</organism>
<dbReference type="InterPro" id="IPR053223">
    <property type="entry name" value="Prob_Methyltransferase"/>
</dbReference>
<dbReference type="PANTHER" id="PTHR44067:SF9">
    <property type="entry name" value="F22F7.17 PROTEIN"/>
    <property type="match status" value="1"/>
</dbReference>
<sequence>MPEEIRWYIIPKENKNGKVNIFRTGRIYNTVGHACVLVKKELEDYMDYDVGSYCKDDWNLAQKLMLQGCDPFPRRRCLTIALEHYLKPYPINVIGVTQTASNALRWRRKNSNGSIRAHFHPFQLIFLSKMCWLPSQGR</sequence>
<proteinExistence type="predicted"/>
<accession>A0A7C9EJU6</accession>
<protein>
    <submittedName>
        <fullName evidence="1">Uncharacterized protein</fullName>
    </submittedName>
</protein>
<dbReference type="AlphaFoldDB" id="A0A7C9EJU6"/>